<dbReference type="SUPFAM" id="SSF48726">
    <property type="entry name" value="Immunoglobulin"/>
    <property type="match status" value="6"/>
</dbReference>
<feature type="domain" description="Ig-like" evidence="7">
    <location>
        <begin position="697"/>
        <end position="785"/>
    </location>
</feature>
<dbReference type="PROSITE" id="PS50835">
    <property type="entry name" value="IG_LIKE"/>
    <property type="match status" value="4"/>
</dbReference>
<dbReference type="InterPro" id="IPR036179">
    <property type="entry name" value="Ig-like_dom_sf"/>
</dbReference>
<dbReference type="CDD" id="cd00096">
    <property type="entry name" value="Ig"/>
    <property type="match status" value="1"/>
</dbReference>
<keyword evidence="6" id="KW-0393">Immunoglobulin domain</keyword>
<dbReference type="Gene3D" id="2.60.40.10">
    <property type="entry name" value="Immunoglobulins"/>
    <property type="match status" value="7"/>
</dbReference>
<evidence type="ECO:0000256" key="2">
    <source>
        <dbReference type="ARBA" id="ARBA00006692"/>
    </source>
</evidence>
<evidence type="ECO:0000313" key="9">
    <source>
        <dbReference type="EMBL" id="JAG52483.1"/>
    </source>
</evidence>
<dbReference type="SUPFAM" id="SSF49265">
    <property type="entry name" value="Fibronectin type III"/>
    <property type="match status" value="1"/>
</dbReference>
<dbReference type="InterPro" id="IPR036116">
    <property type="entry name" value="FN3_sf"/>
</dbReference>
<dbReference type="GO" id="GO:0009653">
    <property type="term" value="P:anatomical structure morphogenesis"/>
    <property type="evidence" value="ECO:0007669"/>
    <property type="project" value="UniProtKB-ARBA"/>
</dbReference>
<dbReference type="InterPro" id="IPR003961">
    <property type="entry name" value="FN3_dom"/>
</dbReference>
<dbReference type="Pfam" id="PF07679">
    <property type="entry name" value="I-set"/>
    <property type="match status" value="6"/>
</dbReference>
<keyword evidence="4" id="KW-0677">Repeat</keyword>
<keyword evidence="3" id="KW-0963">Cytoplasm</keyword>
<evidence type="ECO:0000256" key="5">
    <source>
        <dbReference type="ARBA" id="ARBA00023157"/>
    </source>
</evidence>
<evidence type="ECO:0008006" key="10">
    <source>
        <dbReference type="Google" id="ProtNLM"/>
    </source>
</evidence>
<organism evidence="9">
    <name type="scientific">Lygus hesperus</name>
    <name type="common">Western plant bug</name>
    <dbReference type="NCBI Taxonomy" id="30085"/>
    <lineage>
        <taxon>Eukaryota</taxon>
        <taxon>Metazoa</taxon>
        <taxon>Ecdysozoa</taxon>
        <taxon>Arthropoda</taxon>
        <taxon>Hexapoda</taxon>
        <taxon>Insecta</taxon>
        <taxon>Pterygota</taxon>
        <taxon>Neoptera</taxon>
        <taxon>Paraneoptera</taxon>
        <taxon>Hemiptera</taxon>
        <taxon>Heteroptera</taxon>
        <taxon>Panheteroptera</taxon>
        <taxon>Cimicomorpha</taxon>
        <taxon>Miridae</taxon>
        <taxon>Mirini</taxon>
        <taxon>Lygus</taxon>
    </lineage>
</organism>
<dbReference type="SMART" id="SM00408">
    <property type="entry name" value="IGc2"/>
    <property type="match status" value="5"/>
</dbReference>
<accession>A0A0K8SGR9</accession>
<dbReference type="GO" id="GO:0030154">
    <property type="term" value="P:cell differentiation"/>
    <property type="evidence" value="ECO:0007669"/>
    <property type="project" value="UniProtKB-ARBA"/>
</dbReference>
<dbReference type="InterPro" id="IPR013783">
    <property type="entry name" value="Ig-like_fold"/>
</dbReference>
<evidence type="ECO:0000256" key="1">
    <source>
        <dbReference type="ARBA" id="ARBA00004161"/>
    </source>
</evidence>
<dbReference type="InterPro" id="IPR003598">
    <property type="entry name" value="Ig_sub2"/>
</dbReference>
<evidence type="ECO:0000256" key="3">
    <source>
        <dbReference type="ARBA" id="ARBA00022490"/>
    </source>
</evidence>
<dbReference type="AlphaFoldDB" id="A0A0K8SGR9"/>
<sequence>MGVEDSGDLALVGLRESWKTKHEHIQPFLEYLTGYQECPGECGWPEMQVTGRSRATITWPRPVREGSSSIIAYKVEVAYESKPSRWLQLGICPTNRLEASGMEEGGLWLRVSAANTHGYGPPTQSGYLIMQMDPAPPKIITPLNCTTIDDDTLKLSSQISGNPIPTAIWSRGQDTIEDFGRILISRDDDVYSLTIEEATTDDNGLYCLEAMNSEGRVTGYCFVSVSKKPELSGVDESIYRRHTEVEKAPEFVLGLKNRSVDVNCSVLLGCQVTGYPLPFVKWLKDDELLEETENISITNDGEFHSIEIDCVEPEDAGMYKCVARNPFGTIEAVCELEVIVPKEPPIFYYHLDETKEGIIGNTVRLVAVVRCDCELIRPTIIWTKDGDEVRQRMDRVMTHNIDGTVELTIAHLGENDGGSYSCTAVCPGGSAVTTCKLSVVRAPTPVISPSVTPSPYSQKPLFVTRPCCTDALEGEDVRFWVQVVGDPRPKLIWYRDNLKVDYYRDKDQFVIETDGTDYWLEVKRCKLEFSGHYLLEATNLHGTAKARFSLQVFAKDERKNYLNLEPGQVREAEVDTLPIVSRPLGDAQAPAGSVISLECRFKGHPEPDIVWFKDNKLFKGGEKWADGETVGLTLSSLTKKDEGLYRAEAWNPIGKASTSAYLTVQEKEDSPHAPVSPLVTRGLLEDKRCPRGRRSAPARFITKPHNKVVLRGDKVRFICSVGGYPLPSATWYKDGKLLSSGKWKIYEEEDVHSLEFDKASDEDAGKYTVVLENHKGRVEASAALQVINHRKECKMVSDYYPIRRYREPRDKTTDRSDDFQPISQPIQECRATEGSTFTLSCHVGSPSSATWYKGVCVAPALARVRLIGLDLQTLKGYKYNKYRRAEF</sequence>
<evidence type="ECO:0000256" key="6">
    <source>
        <dbReference type="ARBA" id="ARBA00023319"/>
    </source>
</evidence>
<dbReference type="FunFam" id="2.60.40.10:FF:000032">
    <property type="entry name" value="palladin isoform X1"/>
    <property type="match status" value="1"/>
</dbReference>
<dbReference type="PROSITE" id="PS50853">
    <property type="entry name" value="FN3"/>
    <property type="match status" value="1"/>
</dbReference>
<comment type="subcellular location">
    <subcellularLocation>
        <location evidence="1">Cytoplasm</location>
        <location evidence="1">Myofibril</location>
        <location evidence="1">Sarcomere</location>
        <location evidence="1">A band</location>
    </subcellularLocation>
</comment>
<keyword evidence="5" id="KW-1015">Disulfide bond</keyword>
<dbReference type="PANTHER" id="PTHR47633">
    <property type="entry name" value="IMMUNOGLOBULIN"/>
    <property type="match status" value="1"/>
</dbReference>
<dbReference type="CDD" id="cd00063">
    <property type="entry name" value="FN3"/>
    <property type="match status" value="1"/>
</dbReference>
<comment type="similarity">
    <text evidence="2">Belongs to the protein kinase superfamily. CAMK Ser/Thr protein kinase family.</text>
</comment>
<dbReference type="SMART" id="SM00409">
    <property type="entry name" value="IG"/>
    <property type="match status" value="6"/>
</dbReference>
<name>A0A0K8SGR9_LYGHE</name>
<evidence type="ECO:0000259" key="8">
    <source>
        <dbReference type="PROSITE" id="PS50853"/>
    </source>
</evidence>
<evidence type="ECO:0000259" key="7">
    <source>
        <dbReference type="PROSITE" id="PS50835"/>
    </source>
</evidence>
<reference evidence="9" key="1">
    <citation type="submission" date="2014-09" db="EMBL/GenBank/DDBJ databases">
        <authorList>
            <person name="Magalhaes I.L.F."/>
            <person name="Oliveira U."/>
            <person name="Santos F.R."/>
            <person name="Vidigal T.H.D.A."/>
            <person name="Brescovit A.D."/>
            <person name="Santos A.J."/>
        </authorList>
    </citation>
    <scope>NUCLEOTIDE SEQUENCE</scope>
</reference>
<feature type="domain" description="Ig-like" evidence="7">
    <location>
        <begin position="344"/>
        <end position="438"/>
    </location>
</feature>
<dbReference type="FunFam" id="2.60.40.10:FF:000107">
    <property type="entry name" value="Myosin, light chain kinase a"/>
    <property type="match status" value="1"/>
</dbReference>
<dbReference type="FunFam" id="2.60.40.10:FF:000345">
    <property type="entry name" value="Muscle M-line assembly protein unc-89"/>
    <property type="match status" value="1"/>
</dbReference>
<dbReference type="InterPro" id="IPR003599">
    <property type="entry name" value="Ig_sub"/>
</dbReference>
<feature type="domain" description="Ig-like" evidence="7">
    <location>
        <begin position="578"/>
        <end position="663"/>
    </location>
</feature>
<evidence type="ECO:0000256" key="4">
    <source>
        <dbReference type="ARBA" id="ARBA00022737"/>
    </source>
</evidence>
<feature type="domain" description="Fibronectin type-III" evidence="8">
    <location>
        <begin position="41"/>
        <end position="135"/>
    </location>
</feature>
<dbReference type="EMBL" id="GBRD01013343">
    <property type="protein sequence ID" value="JAG52483.1"/>
    <property type="molecule type" value="Transcribed_RNA"/>
</dbReference>
<proteinExistence type="inferred from homology"/>
<dbReference type="InterPro" id="IPR007110">
    <property type="entry name" value="Ig-like_dom"/>
</dbReference>
<protein>
    <recommendedName>
        <fullName evidence="10">Muscle M-line assembly protein unc-89</fullName>
    </recommendedName>
</protein>
<dbReference type="PANTHER" id="PTHR47633:SF4">
    <property type="entry name" value="MYOPALLADIN ISOFORM X1"/>
    <property type="match status" value="1"/>
</dbReference>
<feature type="domain" description="Ig-like" evidence="7">
    <location>
        <begin position="249"/>
        <end position="339"/>
    </location>
</feature>
<dbReference type="InterPro" id="IPR013098">
    <property type="entry name" value="Ig_I-set"/>
</dbReference>
<dbReference type="GO" id="GO:0031672">
    <property type="term" value="C:A band"/>
    <property type="evidence" value="ECO:0007669"/>
    <property type="project" value="UniProtKB-SubCell"/>
</dbReference>